<organism evidence="2 3">
    <name type="scientific">Rhizopus delemar (strain RA 99-880 / ATCC MYA-4621 / FGSC 9543 / NRRL 43880)</name>
    <name type="common">Mucormycosis agent</name>
    <name type="synonym">Rhizopus arrhizus var. delemar</name>
    <dbReference type="NCBI Taxonomy" id="246409"/>
    <lineage>
        <taxon>Eukaryota</taxon>
        <taxon>Fungi</taxon>
        <taxon>Fungi incertae sedis</taxon>
        <taxon>Mucoromycota</taxon>
        <taxon>Mucoromycotina</taxon>
        <taxon>Mucoromycetes</taxon>
        <taxon>Mucorales</taxon>
        <taxon>Mucorineae</taxon>
        <taxon>Rhizopodaceae</taxon>
        <taxon>Rhizopus</taxon>
    </lineage>
</organism>
<dbReference type="VEuPathDB" id="FungiDB:RO3G_05378"/>
<dbReference type="AlphaFoldDB" id="I1BWU3"/>
<dbReference type="InterPro" id="IPR038717">
    <property type="entry name" value="Tc1-like_DDE_dom"/>
</dbReference>
<evidence type="ECO:0000313" key="3">
    <source>
        <dbReference type="Proteomes" id="UP000009138"/>
    </source>
</evidence>
<proteinExistence type="predicted"/>
<dbReference type="GeneID" id="93612349"/>
<dbReference type="RefSeq" id="XP_067516069.1">
    <property type="nucleotide sequence ID" value="XM_067659968.1"/>
</dbReference>
<feature type="domain" description="Tc1-like transposase DDE" evidence="1">
    <location>
        <begin position="1"/>
        <end position="44"/>
    </location>
</feature>
<evidence type="ECO:0000259" key="1">
    <source>
        <dbReference type="Pfam" id="PF13358"/>
    </source>
</evidence>
<dbReference type="InParanoid" id="I1BWU3"/>
<evidence type="ECO:0000313" key="2">
    <source>
        <dbReference type="EMBL" id="EIE80673.1"/>
    </source>
</evidence>
<protein>
    <recommendedName>
        <fullName evidence="1">Tc1-like transposase DDE domain-containing protein</fullName>
    </recommendedName>
</protein>
<sequence length="71" mass="8200">MDNVPIHIFEDIAKYIVSQGYRCAYLPSYSSKLRLIDQFWSVVKINDTAYKDIDYYTHMSISGGAKLMNSN</sequence>
<dbReference type="EMBL" id="CH476734">
    <property type="protein sequence ID" value="EIE80673.1"/>
    <property type="molecule type" value="Genomic_DNA"/>
</dbReference>
<accession>I1BWU3</accession>
<dbReference type="Gene3D" id="3.30.420.10">
    <property type="entry name" value="Ribonuclease H-like superfamily/Ribonuclease H"/>
    <property type="match status" value="1"/>
</dbReference>
<dbReference type="Pfam" id="PF13358">
    <property type="entry name" value="DDE_3"/>
    <property type="match status" value="1"/>
</dbReference>
<dbReference type="Proteomes" id="UP000009138">
    <property type="component" value="Unassembled WGS sequence"/>
</dbReference>
<name>I1BWU3_RHIO9</name>
<dbReference type="GO" id="GO:0003676">
    <property type="term" value="F:nucleic acid binding"/>
    <property type="evidence" value="ECO:0007669"/>
    <property type="project" value="InterPro"/>
</dbReference>
<dbReference type="InterPro" id="IPR036397">
    <property type="entry name" value="RNaseH_sf"/>
</dbReference>
<gene>
    <name evidence="2" type="ORF">RO3G_05378</name>
</gene>
<keyword evidence="3" id="KW-1185">Reference proteome</keyword>
<reference evidence="2 3" key="1">
    <citation type="journal article" date="2009" name="PLoS Genet.">
        <title>Genomic analysis of the basal lineage fungus Rhizopus oryzae reveals a whole-genome duplication.</title>
        <authorList>
            <person name="Ma L.-J."/>
            <person name="Ibrahim A.S."/>
            <person name="Skory C."/>
            <person name="Grabherr M.G."/>
            <person name="Burger G."/>
            <person name="Butler M."/>
            <person name="Elias M."/>
            <person name="Idnurm A."/>
            <person name="Lang B.F."/>
            <person name="Sone T."/>
            <person name="Abe A."/>
            <person name="Calvo S.E."/>
            <person name="Corrochano L.M."/>
            <person name="Engels R."/>
            <person name="Fu J."/>
            <person name="Hansberg W."/>
            <person name="Kim J.-M."/>
            <person name="Kodira C.D."/>
            <person name="Koehrsen M.J."/>
            <person name="Liu B."/>
            <person name="Miranda-Saavedra D."/>
            <person name="O'Leary S."/>
            <person name="Ortiz-Castellanos L."/>
            <person name="Poulter R."/>
            <person name="Rodriguez-Romero J."/>
            <person name="Ruiz-Herrera J."/>
            <person name="Shen Y.-Q."/>
            <person name="Zeng Q."/>
            <person name="Galagan J."/>
            <person name="Birren B.W."/>
            <person name="Cuomo C.A."/>
            <person name="Wickes B.L."/>
        </authorList>
    </citation>
    <scope>NUCLEOTIDE SEQUENCE [LARGE SCALE GENOMIC DNA]</scope>
    <source>
        <strain evidence="3">RA 99-880 / ATCC MYA-4621 / FGSC 9543 / NRRL 43880</strain>
    </source>
</reference>